<keyword evidence="2" id="KW-0472">Membrane</keyword>
<dbReference type="AlphaFoldDB" id="A0A9D6V5P0"/>
<evidence type="ECO:0000256" key="1">
    <source>
        <dbReference type="ARBA" id="ARBA00022729"/>
    </source>
</evidence>
<dbReference type="InterPro" id="IPR003715">
    <property type="entry name" value="Poly_export_N"/>
</dbReference>
<feature type="transmembrane region" description="Helical" evidence="2">
    <location>
        <begin position="12"/>
        <end position="34"/>
    </location>
</feature>
<gene>
    <name evidence="5" type="ORF">HY912_21115</name>
</gene>
<dbReference type="Pfam" id="PF02563">
    <property type="entry name" value="Poly_export"/>
    <property type="match status" value="2"/>
</dbReference>
<dbReference type="Gene3D" id="3.30.1950.10">
    <property type="entry name" value="wza like domain"/>
    <property type="match status" value="1"/>
</dbReference>
<feature type="domain" description="Polysaccharide export protein N-terminal" evidence="3">
    <location>
        <begin position="79"/>
        <end position="151"/>
    </location>
</feature>
<dbReference type="Pfam" id="PF10531">
    <property type="entry name" value="SLBB"/>
    <property type="match status" value="1"/>
</dbReference>
<name>A0A9D6V5P0_9BACT</name>
<protein>
    <submittedName>
        <fullName evidence="5">Polysaccharide biosynthesis/export family protein</fullName>
    </submittedName>
</protein>
<dbReference type="PROSITE" id="PS51257">
    <property type="entry name" value="PROKAR_LIPOPROTEIN"/>
    <property type="match status" value="1"/>
</dbReference>
<dbReference type="InterPro" id="IPR049712">
    <property type="entry name" value="Poly_export"/>
</dbReference>
<dbReference type="PANTHER" id="PTHR33619:SF3">
    <property type="entry name" value="POLYSACCHARIDE EXPORT PROTEIN GFCE-RELATED"/>
    <property type="match status" value="1"/>
</dbReference>
<evidence type="ECO:0000313" key="6">
    <source>
        <dbReference type="Proteomes" id="UP000807825"/>
    </source>
</evidence>
<evidence type="ECO:0000259" key="4">
    <source>
        <dbReference type="Pfam" id="PF10531"/>
    </source>
</evidence>
<dbReference type="GO" id="GO:0015159">
    <property type="term" value="F:polysaccharide transmembrane transporter activity"/>
    <property type="evidence" value="ECO:0007669"/>
    <property type="project" value="InterPro"/>
</dbReference>
<feature type="domain" description="Soluble ligand binding" evidence="4">
    <location>
        <begin position="231"/>
        <end position="279"/>
    </location>
</feature>
<sequence>MRTRHSHKFLRAPVRLMTVLLILVFMMGGCVIPRHRGVVNETPLIPQCRITEHFPASLYRLAAGDVLEFLYLTIPGVTATPYKISIRDMIDVEFSYHPELNRSVRVRPDGRISIPRKEDVYIAGMTADQVSKMLKKVYSDLLKDPEITVTVREFNAKLDEIQKAISTAPNGQARVITIAPDGHIALPLITDLKVEGVTLPDLTQEVNKRYASILPDIKVSVILKEVTGNLIFVDGEVSRPGVFNVRGPTTVQQAIALAGGTRETAEPRTVLVVTKTREGKFLSRTTDLTRMTSASDYSLKQGDLIYVPMSTISRADVWVDQNIRKLLVFTGWSLGINTDLGRTVGR</sequence>
<evidence type="ECO:0000256" key="2">
    <source>
        <dbReference type="SAM" id="Phobius"/>
    </source>
</evidence>
<dbReference type="EMBL" id="JACRDE010000550">
    <property type="protein sequence ID" value="MBI5252002.1"/>
    <property type="molecule type" value="Genomic_DNA"/>
</dbReference>
<dbReference type="InterPro" id="IPR019554">
    <property type="entry name" value="Soluble_ligand-bd"/>
</dbReference>
<keyword evidence="1" id="KW-0732">Signal</keyword>
<evidence type="ECO:0000259" key="3">
    <source>
        <dbReference type="Pfam" id="PF02563"/>
    </source>
</evidence>
<organism evidence="5 6">
    <name type="scientific">Desulfomonile tiedjei</name>
    <dbReference type="NCBI Taxonomy" id="2358"/>
    <lineage>
        <taxon>Bacteria</taxon>
        <taxon>Pseudomonadati</taxon>
        <taxon>Thermodesulfobacteriota</taxon>
        <taxon>Desulfomonilia</taxon>
        <taxon>Desulfomonilales</taxon>
        <taxon>Desulfomonilaceae</taxon>
        <taxon>Desulfomonile</taxon>
    </lineage>
</organism>
<feature type="domain" description="Polysaccharide export protein N-terminal" evidence="3">
    <location>
        <begin position="174"/>
        <end position="223"/>
    </location>
</feature>
<dbReference type="Proteomes" id="UP000807825">
    <property type="component" value="Unassembled WGS sequence"/>
</dbReference>
<keyword evidence="2" id="KW-0812">Transmembrane</keyword>
<accession>A0A9D6V5P0</accession>
<comment type="caution">
    <text evidence="5">The sequence shown here is derived from an EMBL/GenBank/DDBJ whole genome shotgun (WGS) entry which is preliminary data.</text>
</comment>
<proteinExistence type="predicted"/>
<evidence type="ECO:0000313" key="5">
    <source>
        <dbReference type="EMBL" id="MBI5252002.1"/>
    </source>
</evidence>
<dbReference type="Gene3D" id="3.10.560.10">
    <property type="entry name" value="Outer membrane lipoprotein wza domain like"/>
    <property type="match status" value="1"/>
</dbReference>
<dbReference type="PANTHER" id="PTHR33619">
    <property type="entry name" value="POLYSACCHARIDE EXPORT PROTEIN GFCE-RELATED"/>
    <property type="match status" value="1"/>
</dbReference>
<reference evidence="5" key="1">
    <citation type="submission" date="2020-07" db="EMBL/GenBank/DDBJ databases">
        <title>Huge and variable diversity of episymbiotic CPR bacteria and DPANN archaea in groundwater ecosystems.</title>
        <authorList>
            <person name="He C.Y."/>
            <person name="Keren R."/>
            <person name="Whittaker M."/>
            <person name="Farag I.F."/>
            <person name="Doudna J."/>
            <person name="Cate J.H.D."/>
            <person name="Banfield J.F."/>
        </authorList>
    </citation>
    <scope>NUCLEOTIDE SEQUENCE</scope>
    <source>
        <strain evidence="5">NC_groundwater_1664_Pr3_B-0.1um_52_9</strain>
    </source>
</reference>
<keyword evidence="2" id="KW-1133">Transmembrane helix</keyword>